<gene>
    <name evidence="18" type="ORF">INT46_011645</name>
</gene>
<dbReference type="GO" id="GO:0046872">
    <property type="term" value="F:metal ion binding"/>
    <property type="evidence" value="ECO:0007669"/>
    <property type="project" value="UniProtKB-KW"/>
</dbReference>
<dbReference type="InterPro" id="IPR003100">
    <property type="entry name" value="PAZ_dom"/>
</dbReference>
<keyword evidence="6" id="KW-0378">Hydrolase</keyword>
<keyword evidence="9" id="KW-0460">Magnesium</keyword>
<dbReference type="PANTHER" id="PTHR14950">
    <property type="entry name" value="DICER-RELATED"/>
    <property type="match status" value="1"/>
</dbReference>
<feature type="domain" description="Helicase C-terminal" evidence="16">
    <location>
        <begin position="417"/>
        <end position="581"/>
    </location>
</feature>
<dbReference type="EMBL" id="JAEPRC010000764">
    <property type="protein sequence ID" value="KAG2192042.1"/>
    <property type="molecule type" value="Genomic_DNA"/>
</dbReference>
<feature type="domain" description="Helicase ATP-binding" evidence="15">
    <location>
        <begin position="101"/>
        <end position="282"/>
    </location>
</feature>
<dbReference type="FunFam" id="1.10.1520.10:FF:000004">
    <property type="entry name" value="Endoribonuclease dicer-like 1"/>
    <property type="match status" value="1"/>
</dbReference>
<keyword evidence="3" id="KW-0479">Metal-binding</keyword>
<dbReference type="Gene3D" id="3.30.160.380">
    <property type="entry name" value="Dicer dimerisation domain"/>
    <property type="match status" value="1"/>
</dbReference>
<evidence type="ECO:0000313" key="18">
    <source>
        <dbReference type="EMBL" id="KAG2192042.1"/>
    </source>
</evidence>
<dbReference type="PROSITE" id="PS00517">
    <property type="entry name" value="RNASE_3_1"/>
    <property type="match status" value="1"/>
</dbReference>
<feature type="domain" description="PAZ" evidence="14">
    <location>
        <begin position="993"/>
        <end position="1092"/>
    </location>
</feature>
<dbReference type="GO" id="GO:0006396">
    <property type="term" value="P:RNA processing"/>
    <property type="evidence" value="ECO:0007669"/>
    <property type="project" value="InterPro"/>
</dbReference>
<dbReference type="InterPro" id="IPR005034">
    <property type="entry name" value="Dicer_dimerisation"/>
</dbReference>
<dbReference type="FunFam" id="3.30.160.380:FF:000001">
    <property type="entry name" value="Endoribonuclease dicer-like 1"/>
    <property type="match status" value="1"/>
</dbReference>
<comment type="caution">
    <text evidence="18">The sequence shown here is derived from an EMBL/GenBank/DDBJ whole genome shotgun (WGS) entry which is preliminary data.</text>
</comment>
<evidence type="ECO:0000259" key="15">
    <source>
        <dbReference type="PROSITE" id="PS51192"/>
    </source>
</evidence>
<comment type="cofactor">
    <cofactor evidence="1">
        <name>Mn(2+)</name>
        <dbReference type="ChEBI" id="CHEBI:29035"/>
    </cofactor>
</comment>
<keyword evidence="8" id="KW-0067">ATP-binding</keyword>
<sequence>MPQLGEGNLGDYVDSSVIYIPLEPVENNMNDIDPEILSKYLDPEFIDAKPDCKTKEMEQLELEQKEKMNIDFDLDDDLEEELQEDNRKTAMLQPREYQYELFSKALEENVIAVLDTGAGKTLISIMLIKQMVLQERQERLTRRETKLAFFLVDRVPLVFQQASVIRANCDANIEEMCGEMDVDAWSEKRWKLIFEENDVCVMTAQIFLDTLHHGFISLERVHLLVFDECHHATKKHPFNLIMREFYDRCPTEKRPKIFGMTASPMHARSTVEHSVKQLEKNLNSRVYTAVNMEELNFTTHKPNELVLFYSPSKKYEETEMSLKIREKLGSINRYRRCFIITQDILTALGPWCSDRMWKSILSDLERKMSNMTQDLDRDALIDEDLALKETHEYVDPIEFARNPDLNDVNLFTPKIAALIKVLVVLATKLPDFCGIIFVERRHTAKAIQALIESLDSLNCLRCDSLTGHGSTDEGDIQMSFRDQNKIIAKFRTGELNLLIATNVAEEGLDIQPCNVVFRFDFFHTLIAYIQSRGRARKKDSKYILMAEHGNSSQQGAIEEFRRLEADLKKFCQMMPEERNVATKYSVGMGVDYDSSDEYDSQDDDEDYLESSVTVAETKATITKQNAVALIHRYCSSLPSDSFCVLKPVFENFAISEGFFCRLTLPINAPFQELDSPILKSKDHARAMVALEACARLRQLDALDNHLLPRNIRKEILGDMAPQYDENGYIIGSRRRHGLYEKRTPKFWEKPSLFDEDEEEIDVEDNPDLLKAQVQVTAVADRDPVDTNQNYNEVVTEKSNIESNGDLIPTEINTTPNGNVIDITIDNEEKKPEDVLENHNADSEGLTVEEAVVVEEKEEEEELGEGPFICYFTIFEVNLPGNKFENIPYRRLCLISRKPFPTFPDLKLYHKSTPFMVKVRNIGTGIAFDREKILLLSEYMKKLLTALINKEFHCPIVEIPYFIVPLIKNCENAAFEELSPTALEALIDWAEIDSIIEFKSKPFSLEDCDPTDSIVVDNSDNMRRYFITNVRTDMSPLSPVPQGVKIRETGFATFADYYNEKKIIENLDTNQPLLEVKRLKKVLNFLYPGHIVPAQLKGPMSTWTVPSFCQRYFMSASVYQATMMIPSIMTRVDSILLCRQSAERYDLPISDAHMLEAYTTPAASMEMNYERLETLGDSLLKFIATIRLYINFPFSNEGELHHLRIRVICNRALYRSAKRLKFYRYVTSQAFNRRYWRPPGFTSPADNQETIEGLKYHKLSDKTLADIVEASLGAAYLSNGLEGGLHTAIQLQIPFDEIKCWDDFNPTFEESRKQVPARAEVRALRLLNIPGITEVVGREFKKPLLIVEALTHASLPNSTSPCYQRLEFLGDAILDFMVIRYLFAKYPDADPGIITDLKDSCVNNHILGIVCIETGLYKHIIHYSGKLVRAIEYFVNEVNETKENGEAVGEYWVDFNIPKVLSDVVESMLGATFVDAGFKLEPVEELFAKWFLPILNNHVTPELIRIHPLRKLITDLQRFGCDSFMLRNHGTGDTGPESQKCVIFLHDKPLACGSDWNIKTARRHAATKASQRLQDEPGLLESICNCRVSMIKRGLMEDDRLKKELDDDEFDP</sequence>
<dbReference type="CDD" id="cd18802">
    <property type="entry name" value="SF2_C_dicer"/>
    <property type="match status" value="1"/>
</dbReference>
<proteinExistence type="inferred from homology"/>
<dbReference type="SMART" id="SM00490">
    <property type="entry name" value="HELICc"/>
    <property type="match status" value="1"/>
</dbReference>
<keyword evidence="7" id="KW-0347">Helicase</keyword>
<dbReference type="Pfam" id="PF00270">
    <property type="entry name" value="DEAD"/>
    <property type="match status" value="1"/>
</dbReference>
<accession>A0A8H7QGK3</accession>
<evidence type="ECO:0000256" key="6">
    <source>
        <dbReference type="ARBA" id="ARBA00022801"/>
    </source>
</evidence>
<dbReference type="PROSITE" id="PS51194">
    <property type="entry name" value="HELICASE_CTER"/>
    <property type="match status" value="1"/>
</dbReference>
<dbReference type="PROSITE" id="PS51192">
    <property type="entry name" value="HELICASE_ATP_BIND_1"/>
    <property type="match status" value="1"/>
</dbReference>
<dbReference type="Pfam" id="PF00636">
    <property type="entry name" value="Ribonuclease_3"/>
    <property type="match status" value="2"/>
</dbReference>
<evidence type="ECO:0000259" key="13">
    <source>
        <dbReference type="PROSITE" id="PS50142"/>
    </source>
</evidence>
<dbReference type="GO" id="GO:0003723">
    <property type="term" value="F:RNA binding"/>
    <property type="evidence" value="ECO:0007669"/>
    <property type="project" value="UniProtKB-UniRule"/>
</dbReference>
<dbReference type="PROSITE" id="PS50142">
    <property type="entry name" value="RNASE_3_2"/>
    <property type="match status" value="2"/>
</dbReference>
<name>A0A8H7QGK3_9FUNG</name>
<dbReference type="Gene3D" id="3.40.50.300">
    <property type="entry name" value="P-loop containing nucleotide triphosphate hydrolases"/>
    <property type="match status" value="2"/>
</dbReference>
<dbReference type="SUPFAM" id="SSF52540">
    <property type="entry name" value="P-loop containing nucleoside triphosphate hydrolases"/>
    <property type="match status" value="1"/>
</dbReference>
<dbReference type="InterPro" id="IPR038248">
    <property type="entry name" value="Dicer_dimer_sf"/>
</dbReference>
<dbReference type="GO" id="GO:0004386">
    <property type="term" value="F:helicase activity"/>
    <property type="evidence" value="ECO:0007669"/>
    <property type="project" value="UniProtKB-KW"/>
</dbReference>
<dbReference type="InterPro" id="IPR036389">
    <property type="entry name" value="RNase_III_sf"/>
</dbReference>
<feature type="domain" description="Dicer dsRNA-binding fold" evidence="17">
    <location>
        <begin position="626"/>
        <end position="716"/>
    </location>
</feature>
<evidence type="ECO:0000256" key="8">
    <source>
        <dbReference type="ARBA" id="ARBA00022840"/>
    </source>
</evidence>
<feature type="domain" description="RNase III" evidence="13">
    <location>
        <begin position="1155"/>
        <end position="1279"/>
    </location>
</feature>
<dbReference type="InterPro" id="IPR000999">
    <property type="entry name" value="RNase_III_dom"/>
</dbReference>
<dbReference type="Proteomes" id="UP000650833">
    <property type="component" value="Unassembled WGS sequence"/>
</dbReference>
<dbReference type="PANTHER" id="PTHR14950:SF37">
    <property type="entry name" value="ENDORIBONUCLEASE DICER"/>
    <property type="match status" value="1"/>
</dbReference>
<evidence type="ECO:0000313" key="19">
    <source>
        <dbReference type="Proteomes" id="UP000650833"/>
    </source>
</evidence>
<dbReference type="InterPro" id="IPR014001">
    <property type="entry name" value="Helicase_ATP-bd"/>
</dbReference>
<protein>
    <recommendedName>
        <fullName evidence="20">Dicer-2</fullName>
    </recommendedName>
</protein>
<dbReference type="PROSITE" id="PS51327">
    <property type="entry name" value="DICER_DSRBF"/>
    <property type="match status" value="1"/>
</dbReference>
<reference evidence="18" key="1">
    <citation type="submission" date="2020-12" db="EMBL/GenBank/DDBJ databases">
        <title>Metabolic potential, ecology and presence of endohyphal bacteria is reflected in genomic diversity of Mucoromycotina.</title>
        <authorList>
            <person name="Muszewska A."/>
            <person name="Okrasinska A."/>
            <person name="Steczkiewicz K."/>
            <person name="Drgas O."/>
            <person name="Orlowska M."/>
            <person name="Perlinska-Lenart U."/>
            <person name="Aleksandrzak-Piekarczyk T."/>
            <person name="Szatraj K."/>
            <person name="Zielenkiewicz U."/>
            <person name="Pilsyk S."/>
            <person name="Malc E."/>
            <person name="Mieczkowski P."/>
            <person name="Kruszewska J.S."/>
            <person name="Biernat P."/>
            <person name="Pawlowska J."/>
        </authorList>
    </citation>
    <scope>NUCLEOTIDE SEQUENCE</scope>
    <source>
        <strain evidence="18">CBS 226.32</strain>
    </source>
</reference>
<evidence type="ECO:0000256" key="10">
    <source>
        <dbReference type="ARBA" id="ARBA00022884"/>
    </source>
</evidence>
<feature type="domain" description="RNase III" evidence="13">
    <location>
        <begin position="1328"/>
        <end position="1476"/>
    </location>
</feature>
<dbReference type="FunFam" id="3.40.50.300:FF:000628">
    <property type="entry name" value="Endoribonuclease Dicer"/>
    <property type="match status" value="1"/>
</dbReference>
<comment type="cofactor">
    <cofactor evidence="2">
        <name>Mg(2+)</name>
        <dbReference type="ChEBI" id="CHEBI:18420"/>
    </cofactor>
</comment>
<dbReference type="SUPFAM" id="SSF69065">
    <property type="entry name" value="RNase III domain-like"/>
    <property type="match status" value="2"/>
</dbReference>
<evidence type="ECO:0000259" key="17">
    <source>
        <dbReference type="PROSITE" id="PS51327"/>
    </source>
</evidence>
<evidence type="ECO:0000259" key="14">
    <source>
        <dbReference type="PROSITE" id="PS50821"/>
    </source>
</evidence>
<dbReference type="InterPro" id="IPR027417">
    <property type="entry name" value="P-loop_NTPase"/>
</dbReference>
<evidence type="ECO:0000256" key="4">
    <source>
        <dbReference type="ARBA" id="ARBA00022737"/>
    </source>
</evidence>
<evidence type="ECO:0000259" key="16">
    <source>
        <dbReference type="PROSITE" id="PS51194"/>
    </source>
</evidence>
<dbReference type="GO" id="GO:0004525">
    <property type="term" value="F:ribonuclease III activity"/>
    <property type="evidence" value="ECO:0007669"/>
    <property type="project" value="InterPro"/>
</dbReference>
<keyword evidence="19" id="KW-1185">Reference proteome</keyword>
<evidence type="ECO:0000256" key="5">
    <source>
        <dbReference type="ARBA" id="ARBA00022741"/>
    </source>
</evidence>
<dbReference type="SMART" id="SM00535">
    <property type="entry name" value="RIBOc"/>
    <property type="match status" value="2"/>
</dbReference>
<dbReference type="GO" id="GO:0005524">
    <property type="term" value="F:ATP binding"/>
    <property type="evidence" value="ECO:0007669"/>
    <property type="project" value="UniProtKB-KW"/>
</dbReference>
<evidence type="ECO:0000256" key="7">
    <source>
        <dbReference type="ARBA" id="ARBA00022806"/>
    </source>
</evidence>
<keyword evidence="10 12" id="KW-0694">RNA-binding</keyword>
<keyword evidence="4" id="KW-0677">Repeat</keyword>
<evidence type="ECO:0000256" key="12">
    <source>
        <dbReference type="PROSITE-ProRule" id="PRU00657"/>
    </source>
</evidence>
<dbReference type="PROSITE" id="PS50821">
    <property type="entry name" value="PAZ"/>
    <property type="match status" value="1"/>
</dbReference>
<dbReference type="SMART" id="SM00487">
    <property type="entry name" value="DEXDc"/>
    <property type="match status" value="1"/>
</dbReference>
<dbReference type="CDD" id="cd18034">
    <property type="entry name" value="DEXHc_dicer"/>
    <property type="match status" value="1"/>
</dbReference>
<dbReference type="Gene3D" id="1.10.1520.10">
    <property type="entry name" value="Ribonuclease III domain"/>
    <property type="match status" value="2"/>
</dbReference>
<evidence type="ECO:0008006" key="20">
    <source>
        <dbReference type="Google" id="ProtNLM"/>
    </source>
</evidence>
<evidence type="ECO:0000256" key="2">
    <source>
        <dbReference type="ARBA" id="ARBA00001946"/>
    </source>
</evidence>
<dbReference type="Gene3D" id="2.170.260.10">
    <property type="entry name" value="paz domain"/>
    <property type="match status" value="1"/>
</dbReference>
<organism evidence="18 19">
    <name type="scientific">Mucor plumbeus</name>
    <dbReference type="NCBI Taxonomy" id="97098"/>
    <lineage>
        <taxon>Eukaryota</taxon>
        <taxon>Fungi</taxon>
        <taxon>Fungi incertae sedis</taxon>
        <taxon>Mucoromycota</taxon>
        <taxon>Mucoromycotina</taxon>
        <taxon>Mucoromycetes</taxon>
        <taxon>Mucorales</taxon>
        <taxon>Mucorineae</taxon>
        <taxon>Mucoraceae</taxon>
        <taxon>Mucor</taxon>
    </lineage>
</organism>
<evidence type="ECO:0000256" key="3">
    <source>
        <dbReference type="ARBA" id="ARBA00022723"/>
    </source>
</evidence>
<dbReference type="Pfam" id="PF03368">
    <property type="entry name" value="Dicer_dimer"/>
    <property type="match status" value="1"/>
</dbReference>
<comment type="similarity">
    <text evidence="11 12">Belongs to the helicase family. Dicer subfamily.</text>
</comment>
<evidence type="ECO:0000256" key="9">
    <source>
        <dbReference type="ARBA" id="ARBA00022842"/>
    </source>
</evidence>
<dbReference type="InterPro" id="IPR001650">
    <property type="entry name" value="Helicase_C-like"/>
</dbReference>
<evidence type="ECO:0000256" key="11">
    <source>
        <dbReference type="ARBA" id="ARBA00035116"/>
    </source>
</evidence>
<dbReference type="Pfam" id="PF00271">
    <property type="entry name" value="Helicase_C"/>
    <property type="match status" value="1"/>
</dbReference>
<dbReference type="InterPro" id="IPR011545">
    <property type="entry name" value="DEAD/DEAH_box_helicase_dom"/>
</dbReference>
<dbReference type="OrthoDB" id="416741at2759"/>
<dbReference type="CDD" id="cd00593">
    <property type="entry name" value="RIBOc"/>
    <property type="match status" value="2"/>
</dbReference>
<keyword evidence="5" id="KW-0547">Nucleotide-binding</keyword>
<evidence type="ECO:0000256" key="1">
    <source>
        <dbReference type="ARBA" id="ARBA00001936"/>
    </source>
</evidence>